<comment type="caution">
    <text evidence="11">The sequence shown here is derived from an EMBL/GenBank/DDBJ whole genome shotgun (WGS) entry which is preliminary data.</text>
</comment>
<dbReference type="InterPro" id="IPR050879">
    <property type="entry name" value="Acyltransferase_3"/>
</dbReference>
<evidence type="ECO:0000256" key="2">
    <source>
        <dbReference type="ARBA" id="ARBA00022475"/>
    </source>
</evidence>
<keyword evidence="5 9" id="KW-1133">Transmembrane helix</keyword>
<dbReference type="PANTHER" id="PTHR23028">
    <property type="entry name" value="ACETYLTRANSFERASE"/>
    <property type="match status" value="1"/>
</dbReference>
<evidence type="ECO:0000256" key="4">
    <source>
        <dbReference type="ARBA" id="ARBA00022692"/>
    </source>
</evidence>
<feature type="transmembrane region" description="Helical" evidence="9">
    <location>
        <begin position="47"/>
        <end position="70"/>
    </location>
</feature>
<evidence type="ECO:0000256" key="7">
    <source>
        <dbReference type="ARBA" id="ARBA00023315"/>
    </source>
</evidence>
<feature type="transmembrane region" description="Helical" evidence="9">
    <location>
        <begin position="224"/>
        <end position="244"/>
    </location>
</feature>
<feature type="transmembrane region" description="Helical" evidence="9">
    <location>
        <begin position="390"/>
        <end position="411"/>
    </location>
</feature>
<organism evidence="11 12">
    <name type="scientific">Paratractidigestivibacter faecalis</name>
    <dbReference type="NCBI Taxonomy" id="2292441"/>
    <lineage>
        <taxon>Bacteria</taxon>
        <taxon>Bacillati</taxon>
        <taxon>Actinomycetota</taxon>
        <taxon>Coriobacteriia</taxon>
        <taxon>Coriobacteriales</taxon>
        <taxon>Atopobiaceae</taxon>
        <taxon>Paratractidigestivibacter</taxon>
    </lineage>
</organism>
<proteinExistence type="predicted"/>
<feature type="domain" description="Acyltransferase 3" evidence="10">
    <location>
        <begin position="26"/>
        <end position="363"/>
    </location>
</feature>
<reference evidence="11 12" key="1">
    <citation type="submission" date="2024-04" db="EMBL/GenBank/DDBJ databases">
        <title>Human intestinal bacterial collection.</title>
        <authorList>
            <person name="Pauvert C."/>
            <person name="Hitch T.C.A."/>
            <person name="Clavel T."/>
        </authorList>
    </citation>
    <scope>NUCLEOTIDE SEQUENCE [LARGE SCALE GENOMIC DNA]</scope>
    <source>
        <strain evidence="11 12">CLA-AA-H197</strain>
    </source>
</reference>
<keyword evidence="12" id="KW-1185">Reference proteome</keyword>
<feature type="transmembrane region" description="Helical" evidence="9">
    <location>
        <begin position="284"/>
        <end position="304"/>
    </location>
</feature>
<evidence type="ECO:0000256" key="3">
    <source>
        <dbReference type="ARBA" id="ARBA00022679"/>
    </source>
</evidence>
<feature type="transmembrane region" description="Helical" evidence="9">
    <location>
        <begin position="256"/>
        <end position="278"/>
    </location>
</feature>
<evidence type="ECO:0000256" key="1">
    <source>
        <dbReference type="ARBA" id="ARBA00004651"/>
    </source>
</evidence>
<dbReference type="InterPro" id="IPR036514">
    <property type="entry name" value="SGNH_hydro_sf"/>
</dbReference>
<dbReference type="EMBL" id="JBBNGS010000002">
    <property type="protein sequence ID" value="MEQ2636936.1"/>
    <property type="molecule type" value="Genomic_DNA"/>
</dbReference>
<keyword evidence="7 11" id="KW-0012">Acyltransferase</keyword>
<dbReference type="SUPFAM" id="SSF52266">
    <property type="entry name" value="SGNH hydrolase"/>
    <property type="match status" value="1"/>
</dbReference>
<accession>A0ABV1IDG5</accession>
<feature type="transmembrane region" description="Helical" evidence="9">
    <location>
        <begin position="185"/>
        <end position="204"/>
    </location>
</feature>
<dbReference type="EC" id="2.3.1.-" evidence="11"/>
<keyword evidence="4 9" id="KW-0812">Transmembrane</keyword>
<evidence type="ECO:0000313" key="11">
    <source>
        <dbReference type="EMBL" id="MEQ2636936.1"/>
    </source>
</evidence>
<keyword evidence="6 9" id="KW-0472">Membrane</keyword>
<dbReference type="InterPro" id="IPR002656">
    <property type="entry name" value="Acyl_transf_3_dom"/>
</dbReference>
<feature type="transmembrane region" description="Helical" evidence="9">
    <location>
        <begin position="21"/>
        <end position="41"/>
    </location>
</feature>
<dbReference type="CDD" id="cd01840">
    <property type="entry name" value="SGNH_hydrolase_yrhL_like"/>
    <property type="match status" value="1"/>
</dbReference>
<feature type="region of interest" description="Disordered" evidence="8">
    <location>
        <begin position="435"/>
        <end position="467"/>
    </location>
</feature>
<name>A0ABV1IDG5_9ACTN</name>
<feature type="transmembrane region" description="Helical" evidence="9">
    <location>
        <begin position="155"/>
        <end position="173"/>
    </location>
</feature>
<dbReference type="Gene3D" id="3.40.50.1110">
    <property type="entry name" value="SGNH hydrolase"/>
    <property type="match status" value="1"/>
</dbReference>
<protein>
    <submittedName>
        <fullName evidence="11">Acyltransferase family protein</fullName>
        <ecNumber evidence="11">2.3.1.-</ecNumber>
    </submittedName>
</protein>
<feature type="compositionally biased region" description="Low complexity" evidence="8">
    <location>
        <begin position="435"/>
        <end position="444"/>
    </location>
</feature>
<dbReference type="PANTHER" id="PTHR23028:SF53">
    <property type="entry name" value="ACYL_TRANSF_3 DOMAIN-CONTAINING PROTEIN"/>
    <property type="match status" value="1"/>
</dbReference>
<gene>
    <name evidence="11" type="ORF">AAAT05_01005</name>
</gene>
<dbReference type="GO" id="GO:0016746">
    <property type="term" value="F:acyltransferase activity"/>
    <property type="evidence" value="ECO:0007669"/>
    <property type="project" value="UniProtKB-KW"/>
</dbReference>
<evidence type="ECO:0000256" key="9">
    <source>
        <dbReference type="SAM" id="Phobius"/>
    </source>
</evidence>
<evidence type="ECO:0000259" key="10">
    <source>
        <dbReference type="Pfam" id="PF01757"/>
    </source>
</evidence>
<evidence type="ECO:0000256" key="5">
    <source>
        <dbReference type="ARBA" id="ARBA00022989"/>
    </source>
</evidence>
<keyword evidence="3 11" id="KW-0808">Transferase</keyword>
<evidence type="ECO:0000256" key="6">
    <source>
        <dbReference type="ARBA" id="ARBA00023136"/>
    </source>
</evidence>
<keyword evidence="2" id="KW-1003">Cell membrane</keyword>
<evidence type="ECO:0000313" key="12">
    <source>
        <dbReference type="Proteomes" id="UP001478817"/>
    </source>
</evidence>
<feature type="transmembrane region" description="Helical" evidence="9">
    <location>
        <begin position="90"/>
        <end position="112"/>
    </location>
</feature>
<sequence length="655" mass="70718">MTETPIQDAAHKSPAARPPRSHYVGALDGLRVLAILAVLVYHANPSWLPGGYFGVTVFFVVTGYLTTLSIEREIGRAGRLGYPRFVLKRVTRLLPSMLAVVGVTTLLCVFLAPNLLPKVKSDVVPALLFVENVFYIVRNVSYFANAGLPSPLTHFWYLGVVMQFYVVWPLVLLGMRKVVRSRRMACTVVGILAVTSAVLMAVLYDPTGDTARIYYGPDTRAAELLLGALAALWTGGHGLNLRALPAVGPRLKDAPAWTCDTLALACLAGLGVMCFSLNGYSEFAYRGGMLLAAVLTAVLVSCLCRPQSALAHVLGARPVAEAGKRAFAVYLWHYPLLVVLNPATRTTELPVWGWALEFMLILACAEASYRLFEKGQGPRELAGRPMPLGLAVPQVAFGALGFLCALVLLFVPISAEQTGVPAEMQQMSAEEQQYLAEQQAAAEATQSGDNGEGDGAQSEPQQDDTKFDVSGTYFAGTAFAAAIDQINATSFTVDASTGATNASVVLIGDSVPAGAITQFYKYFPNGYIDAQVGRQLYAGVDVYRQCQANGHDGDVVVWAIGDNGVARESQVKELIDAVDPSKHVYLCTVRVPLALQDMNNQLFKDVAAQYDNVDVIDWYAESAGHDEYFWSDGTHLRPEGAEAYVLMLRKAITGR</sequence>
<dbReference type="Pfam" id="PF01757">
    <property type="entry name" value="Acyl_transf_3"/>
    <property type="match status" value="1"/>
</dbReference>
<dbReference type="RefSeq" id="WP_349181282.1">
    <property type="nucleotide sequence ID" value="NZ_JBBNGS010000002.1"/>
</dbReference>
<dbReference type="Proteomes" id="UP001478817">
    <property type="component" value="Unassembled WGS sequence"/>
</dbReference>
<comment type="subcellular location">
    <subcellularLocation>
        <location evidence="1">Cell membrane</location>
        <topology evidence="1">Multi-pass membrane protein</topology>
    </subcellularLocation>
</comment>
<evidence type="ECO:0000256" key="8">
    <source>
        <dbReference type="SAM" id="MobiDB-lite"/>
    </source>
</evidence>